<comment type="caution">
    <text evidence="2">The sequence shown here is derived from an EMBL/GenBank/DDBJ whole genome shotgun (WGS) entry which is preliminary data.</text>
</comment>
<dbReference type="EMBL" id="JAPDRK010000005">
    <property type="protein sequence ID" value="KAJ9612270.1"/>
    <property type="molecule type" value="Genomic_DNA"/>
</dbReference>
<evidence type="ECO:0000313" key="2">
    <source>
        <dbReference type="EMBL" id="KAJ9612270.1"/>
    </source>
</evidence>
<feature type="region of interest" description="Disordered" evidence="1">
    <location>
        <begin position="26"/>
        <end position="60"/>
    </location>
</feature>
<organism evidence="2 3">
    <name type="scientific">Cladophialophora chaetospira</name>
    <dbReference type="NCBI Taxonomy" id="386627"/>
    <lineage>
        <taxon>Eukaryota</taxon>
        <taxon>Fungi</taxon>
        <taxon>Dikarya</taxon>
        <taxon>Ascomycota</taxon>
        <taxon>Pezizomycotina</taxon>
        <taxon>Eurotiomycetes</taxon>
        <taxon>Chaetothyriomycetidae</taxon>
        <taxon>Chaetothyriales</taxon>
        <taxon>Herpotrichiellaceae</taxon>
        <taxon>Cladophialophora</taxon>
    </lineage>
</organism>
<feature type="region of interest" description="Disordered" evidence="1">
    <location>
        <begin position="412"/>
        <end position="472"/>
    </location>
</feature>
<feature type="compositionally biased region" description="Polar residues" evidence="1">
    <location>
        <begin position="46"/>
        <end position="60"/>
    </location>
</feature>
<protein>
    <recommendedName>
        <fullName evidence="4">F-box domain-containing protein</fullName>
    </recommendedName>
</protein>
<feature type="compositionally biased region" description="Basic and acidic residues" evidence="1">
    <location>
        <begin position="31"/>
        <end position="40"/>
    </location>
</feature>
<evidence type="ECO:0000256" key="1">
    <source>
        <dbReference type="SAM" id="MobiDB-lite"/>
    </source>
</evidence>
<name>A0AA38XF09_9EURO</name>
<proteinExistence type="predicted"/>
<evidence type="ECO:0008006" key="4">
    <source>
        <dbReference type="Google" id="ProtNLM"/>
    </source>
</evidence>
<gene>
    <name evidence="2" type="ORF">H2200_003867</name>
</gene>
<dbReference type="AlphaFoldDB" id="A0AA38XF09"/>
<dbReference type="Proteomes" id="UP001172673">
    <property type="component" value="Unassembled WGS sequence"/>
</dbReference>
<keyword evidence="3" id="KW-1185">Reference proteome</keyword>
<evidence type="ECO:0000313" key="3">
    <source>
        <dbReference type="Proteomes" id="UP001172673"/>
    </source>
</evidence>
<sequence length="472" mass="54865">MANSSSENQDQVTSWLKTCSAVEHAGDYSNEETRDCEPRSKKPRTSADTTSGNIDTETSIQPVSSHFPFTTLAPEIQSRVVDFLDFLSLERLRFTCQKLRALPTHGQQYAAFLEFESTRETCWESAHLKTGYVRSRRTKELCEATGWHTQLGMQLRDVGDSAMGWGLREAQVNSCTWAAYLLDLGGCAPVAELTVLFSPGLFSCHNCLRLKHWKHFDADQFKREPWHTLNWNLPKWGEMMPETTNQRLCFECRHNSTDARRDGLGWLYSHQLDKRYCFRGSWTEFRTRDFHIRCSRCLTVDHVEGCKIYRSEGAVWHDDYDNRRKVVSSKSNGDGRVVKDDDEVVCRRMLKGTLCRSCYQERNARWNAYKSRLGAEVRAKKKYLDWMEQRDQSRWEARMPNHEVVEVCETTKEGAPTFREPAPQWRNPDWHASELDDGDEDTMSQSDWDPERDPWDWSRFPSPVSASEADFS</sequence>
<accession>A0AA38XF09</accession>
<reference evidence="2" key="1">
    <citation type="submission" date="2022-10" db="EMBL/GenBank/DDBJ databases">
        <title>Culturing micro-colonial fungi from biological soil crusts in the Mojave desert and describing Neophaeococcomyces mojavensis, and introducing the new genera and species Taxawa tesnikishii.</title>
        <authorList>
            <person name="Kurbessoian T."/>
            <person name="Stajich J.E."/>
        </authorList>
    </citation>
    <scope>NUCLEOTIDE SEQUENCE</scope>
    <source>
        <strain evidence="2">TK_41</strain>
    </source>
</reference>